<accession>A0A836L1Y8</accession>
<evidence type="ECO:0000313" key="3">
    <source>
        <dbReference type="Proteomes" id="UP000674179"/>
    </source>
</evidence>
<feature type="compositionally biased region" description="Low complexity" evidence="1">
    <location>
        <begin position="202"/>
        <end position="213"/>
    </location>
</feature>
<feature type="region of interest" description="Disordered" evidence="1">
    <location>
        <begin position="1"/>
        <end position="95"/>
    </location>
</feature>
<dbReference type="Proteomes" id="UP000674179">
    <property type="component" value="Chromosome 6"/>
</dbReference>
<feature type="region of interest" description="Disordered" evidence="1">
    <location>
        <begin position="519"/>
        <end position="549"/>
    </location>
</feature>
<protein>
    <submittedName>
        <fullName evidence="2">Uncharacterized protein</fullName>
    </submittedName>
</protein>
<organism evidence="2 3">
    <name type="scientific">Leishmania enriettii</name>
    <dbReference type="NCBI Taxonomy" id="5663"/>
    <lineage>
        <taxon>Eukaryota</taxon>
        <taxon>Discoba</taxon>
        <taxon>Euglenozoa</taxon>
        <taxon>Kinetoplastea</taxon>
        <taxon>Metakinetoplastina</taxon>
        <taxon>Trypanosomatida</taxon>
        <taxon>Trypanosomatidae</taxon>
        <taxon>Leishmaniinae</taxon>
        <taxon>Leishmania</taxon>
    </lineage>
</organism>
<evidence type="ECO:0000313" key="2">
    <source>
        <dbReference type="EMBL" id="KAG5485903.1"/>
    </source>
</evidence>
<dbReference type="OrthoDB" id="272963at2759"/>
<feature type="region of interest" description="Disordered" evidence="1">
    <location>
        <begin position="182"/>
        <end position="244"/>
    </location>
</feature>
<feature type="region of interest" description="Disordered" evidence="1">
    <location>
        <begin position="378"/>
        <end position="419"/>
    </location>
</feature>
<gene>
    <name evidence="2" type="ORF">CUR178_07497</name>
</gene>
<dbReference type="RefSeq" id="XP_067695628.1">
    <property type="nucleotide sequence ID" value="XM_067839138.1"/>
</dbReference>
<feature type="compositionally biased region" description="Low complexity" evidence="1">
    <location>
        <begin position="642"/>
        <end position="657"/>
    </location>
</feature>
<sequence>MQLRWGCTPAANASAVEGVEEEALRRTGGAGATDDGGGDGGNARRGPNGVWTVAEREGQPRSNAARSGPHPHSRSDDSSADFGGVPSSASTAASLTPRPTLSTYRVVSVINNPFSRIGVEHLHYSFMINGPSSPASIVQLLVEESRRASTSGELETRTQRELVYRLQPQRWMEARAAATSAAAAATSGHGEGGDDDGAQNVGDADTGGAAEAEAPPRRREATSSSSHQRTKHTASTLGDRAAPRCTAECCGPDDRLLRRHQPPSAAVCGLPSEADECFFEHDVSLRLDPDRFIESAPLTLHFFLRMPTHVVEEELIQPLQRQVKALRRRLLDRIVREAYRYGRCEIGGNRFMQLPAHGGSAVLASGTRLLMLTKKKAPSSGAGRWLGDDMDGNTGGSTSGEAPDDDETSSVPSRYTDDDKSLLHSLRGSAVWLVWRYAANLQRQSLLTLRASSAGTSAPVSNPSPSDYETRDHLLLPRDLVSIAELLHQPYAAFHGIPPQLRQSALSSVSPELSASLMTDADDTASASTSGAGGGARAGEENVDGDDDEFGVDVPSFLRQLLGWVHRAMDLDMSCSRSAAGRRTSRQHRLLRERLSLLKVAVRELLRRSGPRSTESFVNLISVEPEAAQLVETLSTRPSEFATSATTAPTDSSTSSSPQPPECLEQYNATFLGVAYLFFNGTAEAYFRAHPLHRRRMQSLQRLDEAVRLSRKARLILLEATEEDYRAHYVDTIVHDATRRFCTFPRLCEPHKASQSLPA</sequence>
<keyword evidence="3" id="KW-1185">Reference proteome</keyword>
<feature type="compositionally biased region" description="Low complexity" evidence="1">
    <location>
        <begin position="519"/>
        <end position="530"/>
    </location>
</feature>
<dbReference type="KEGG" id="lenr:94174648"/>
<proteinExistence type="predicted"/>
<evidence type="ECO:0000256" key="1">
    <source>
        <dbReference type="SAM" id="MobiDB-lite"/>
    </source>
</evidence>
<dbReference type="GeneID" id="94174648"/>
<feature type="compositionally biased region" description="Low complexity" evidence="1">
    <location>
        <begin position="86"/>
        <end position="95"/>
    </location>
</feature>
<dbReference type="AlphaFoldDB" id="A0A836L1Y8"/>
<feature type="region of interest" description="Disordered" evidence="1">
    <location>
        <begin position="638"/>
        <end position="662"/>
    </location>
</feature>
<comment type="caution">
    <text evidence="2">The sequence shown here is derived from an EMBL/GenBank/DDBJ whole genome shotgun (WGS) entry which is preliminary data.</text>
</comment>
<dbReference type="EMBL" id="JAFHKP010000006">
    <property type="protein sequence ID" value="KAG5485903.1"/>
    <property type="molecule type" value="Genomic_DNA"/>
</dbReference>
<name>A0A836L1Y8_LEIEN</name>
<feature type="compositionally biased region" description="Gly residues" evidence="1">
    <location>
        <begin position="28"/>
        <end position="43"/>
    </location>
</feature>
<reference evidence="2 3" key="1">
    <citation type="submission" date="2021-02" db="EMBL/GenBank/DDBJ databases">
        <title>Leishmania (Mundinia) enrietti genome sequencing and assembly.</title>
        <authorList>
            <person name="Almutairi H."/>
            <person name="Gatherer D."/>
        </authorList>
    </citation>
    <scope>NUCLEOTIDE SEQUENCE [LARGE SCALE GENOMIC DNA]</scope>
    <source>
        <strain evidence="2">CUR178</strain>
    </source>
</reference>